<comment type="caution">
    <text evidence="3">The sequence shown here is derived from an EMBL/GenBank/DDBJ whole genome shotgun (WGS) entry which is preliminary data.</text>
</comment>
<evidence type="ECO:0000313" key="3">
    <source>
        <dbReference type="EMBL" id="NGM48309.1"/>
    </source>
</evidence>
<dbReference type="InterPro" id="IPR035093">
    <property type="entry name" value="RelE/ParE_toxin_dom_sf"/>
</dbReference>
<dbReference type="Gene3D" id="3.30.2310.20">
    <property type="entry name" value="RelE-like"/>
    <property type="match status" value="1"/>
</dbReference>
<dbReference type="InterPro" id="IPR051803">
    <property type="entry name" value="TA_system_RelE-like_toxin"/>
</dbReference>
<reference evidence="3" key="1">
    <citation type="submission" date="2020-02" db="EMBL/GenBank/DDBJ databases">
        <authorList>
            <person name="Gao J."/>
            <person name="Sun J."/>
        </authorList>
    </citation>
    <scope>NUCLEOTIDE SEQUENCE</scope>
    <source>
        <strain evidence="3">602-2</strain>
    </source>
</reference>
<protein>
    <submittedName>
        <fullName evidence="3">Type II toxin-antitoxin system RelE/ParE family toxin</fullName>
    </submittedName>
</protein>
<sequence length="95" mass="10668">MKTRFTPLSIRDLNGIARWIAADRPNAAKKVVARLKIACLNLADHPYAYPLLTDREDNGVRRAPHGRYAICYRIAADSVEVLRILDGAQDITTHI</sequence>
<gene>
    <name evidence="3" type="ORF">G5B46_01685</name>
</gene>
<name>A0A6G4QS96_9CAUL</name>
<dbReference type="AlphaFoldDB" id="A0A6G4QS96"/>
<evidence type="ECO:0000256" key="1">
    <source>
        <dbReference type="ARBA" id="ARBA00006226"/>
    </source>
</evidence>
<dbReference type="PANTHER" id="PTHR33755">
    <property type="entry name" value="TOXIN PARE1-RELATED"/>
    <property type="match status" value="1"/>
</dbReference>
<dbReference type="Pfam" id="PF05016">
    <property type="entry name" value="ParE_toxin"/>
    <property type="match status" value="1"/>
</dbReference>
<dbReference type="RefSeq" id="WP_165255506.1">
    <property type="nucleotide sequence ID" value="NZ_JAAKGT010000001.1"/>
</dbReference>
<keyword evidence="2" id="KW-1277">Toxin-antitoxin system</keyword>
<dbReference type="InterPro" id="IPR007712">
    <property type="entry name" value="RelE/ParE_toxin"/>
</dbReference>
<dbReference type="PANTHER" id="PTHR33755:SF6">
    <property type="entry name" value="PLASMID STABILIZATION SYSTEM PROTEIN"/>
    <property type="match status" value="1"/>
</dbReference>
<proteinExistence type="inferred from homology"/>
<dbReference type="EMBL" id="JAAKGT010000001">
    <property type="protein sequence ID" value="NGM48309.1"/>
    <property type="molecule type" value="Genomic_DNA"/>
</dbReference>
<accession>A0A6G4QS96</accession>
<comment type="similarity">
    <text evidence="1">Belongs to the RelE toxin family.</text>
</comment>
<organism evidence="3">
    <name type="scientific">Caulobacter sp. 602-2</name>
    <dbReference type="NCBI Taxonomy" id="2710887"/>
    <lineage>
        <taxon>Bacteria</taxon>
        <taxon>Pseudomonadati</taxon>
        <taxon>Pseudomonadota</taxon>
        <taxon>Alphaproteobacteria</taxon>
        <taxon>Caulobacterales</taxon>
        <taxon>Caulobacteraceae</taxon>
        <taxon>Caulobacter</taxon>
    </lineage>
</organism>
<evidence type="ECO:0000256" key="2">
    <source>
        <dbReference type="ARBA" id="ARBA00022649"/>
    </source>
</evidence>